<dbReference type="Proteomes" id="UP000092607">
    <property type="component" value="Unassembled WGS sequence"/>
</dbReference>
<dbReference type="PANTHER" id="PTHR10953">
    <property type="entry name" value="UBIQUITIN-ACTIVATING ENZYME E1"/>
    <property type="match status" value="1"/>
</dbReference>
<dbReference type="AlphaFoldDB" id="A0A1B8PWL6"/>
<name>A0A1B8PWL6_MORLA</name>
<feature type="domain" description="THIF-type NAD/FAD binding fold" evidence="2">
    <location>
        <begin position="21"/>
        <end position="258"/>
    </location>
</feature>
<dbReference type="GO" id="GO:0008146">
    <property type="term" value="F:sulfotransferase activity"/>
    <property type="evidence" value="ECO:0007669"/>
    <property type="project" value="TreeGrafter"/>
</dbReference>
<dbReference type="EMBL" id="LZMS01000088">
    <property type="protein sequence ID" value="OBX60278.1"/>
    <property type="molecule type" value="Genomic_DNA"/>
</dbReference>
<dbReference type="InterPro" id="IPR045886">
    <property type="entry name" value="ThiF/MoeB/HesA"/>
</dbReference>
<dbReference type="GO" id="GO:0016779">
    <property type="term" value="F:nucleotidyltransferase activity"/>
    <property type="evidence" value="ECO:0007669"/>
    <property type="project" value="TreeGrafter"/>
</dbReference>
<dbReference type="Gene3D" id="3.40.50.720">
    <property type="entry name" value="NAD(P)-binding Rossmann-like Domain"/>
    <property type="match status" value="1"/>
</dbReference>
<organism evidence="3 4">
    <name type="scientific">Moraxella lacunata</name>
    <dbReference type="NCBI Taxonomy" id="477"/>
    <lineage>
        <taxon>Bacteria</taxon>
        <taxon>Pseudomonadati</taxon>
        <taxon>Pseudomonadota</taxon>
        <taxon>Gammaproteobacteria</taxon>
        <taxon>Moraxellales</taxon>
        <taxon>Moraxellaceae</taxon>
        <taxon>Moraxella</taxon>
    </lineage>
</organism>
<proteinExistence type="inferred from homology"/>
<evidence type="ECO:0000256" key="1">
    <source>
        <dbReference type="ARBA" id="ARBA00009919"/>
    </source>
</evidence>
<dbReference type="CDD" id="cd00757">
    <property type="entry name" value="ThiF_MoeB_HesA_family"/>
    <property type="match status" value="1"/>
</dbReference>
<evidence type="ECO:0000313" key="4">
    <source>
        <dbReference type="Proteomes" id="UP000092607"/>
    </source>
</evidence>
<evidence type="ECO:0000259" key="2">
    <source>
        <dbReference type="Pfam" id="PF00899"/>
    </source>
</evidence>
<dbReference type="GO" id="GO:0008641">
    <property type="term" value="F:ubiquitin-like modifier activating enzyme activity"/>
    <property type="evidence" value="ECO:0007669"/>
    <property type="project" value="InterPro"/>
</dbReference>
<protein>
    <recommendedName>
        <fullName evidence="2">THIF-type NAD/FAD binding fold domain-containing protein</fullName>
    </recommendedName>
</protein>
<accession>A0A1B8PWL6</accession>
<comment type="caution">
    <text evidence="3">The sequence shown here is derived from an EMBL/GenBank/DDBJ whole genome shotgun (WGS) entry which is preliminary data.</text>
</comment>
<comment type="similarity">
    <text evidence="1">Belongs to the HesA/MoeB/ThiF family.</text>
</comment>
<evidence type="ECO:0000313" key="3">
    <source>
        <dbReference type="EMBL" id="OBX60278.1"/>
    </source>
</evidence>
<dbReference type="InterPro" id="IPR035985">
    <property type="entry name" value="Ubiquitin-activating_enz"/>
</dbReference>
<dbReference type="SUPFAM" id="SSF69572">
    <property type="entry name" value="Activating enzymes of the ubiquitin-like proteins"/>
    <property type="match status" value="1"/>
</dbReference>
<reference evidence="3 4" key="1">
    <citation type="submission" date="2016-06" db="EMBL/GenBank/DDBJ databases">
        <title>Draft genome of Moraxella lacunata CCUG 57757A.</title>
        <authorList>
            <person name="Salva-Serra F."/>
            <person name="Engstrom-Jakobsson H."/>
            <person name="Thorell K."/>
            <person name="Gonzales-Siles L."/>
            <person name="Karlsson R."/>
            <person name="Boulund F."/>
            <person name="Engstrand L."/>
            <person name="Kristiansson E."/>
            <person name="Moore E."/>
        </authorList>
    </citation>
    <scope>NUCLEOTIDE SEQUENCE [LARGE SCALE GENOMIC DNA]</scope>
    <source>
        <strain evidence="3 4">CCUG 57757A</strain>
    </source>
</reference>
<dbReference type="GO" id="GO:0004792">
    <property type="term" value="F:thiosulfate-cyanide sulfurtransferase activity"/>
    <property type="evidence" value="ECO:0007669"/>
    <property type="project" value="TreeGrafter"/>
</dbReference>
<dbReference type="RefSeq" id="WP_065255591.1">
    <property type="nucleotide sequence ID" value="NZ_JARDJM010000003.1"/>
</dbReference>
<gene>
    <name evidence="3" type="ORF">A9309_09825</name>
</gene>
<dbReference type="OrthoDB" id="9804286at2"/>
<dbReference type="Pfam" id="PF00899">
    <property type="entry name" value="ThiF"/>
    <property type="match status" value="1"/>
</dbReference>
<dbReference type="InterPro" id="IPR000594">
    <property type="entry name" value="ThiF_NAD_FAD-bd"/>
</dbReference>
<sequence>MSDNDKKMTTSELSDNELMRYARQILLNDWDMDAQLRLKNSRVLIVGVGGLGCPVSQILARAGVGSMHLIDFDVVSRSNLQRQTLFRESDIGQPKVAVASRALAMHNEFINIAHQDVELNADNITAIIGGSGADLVIDCTDNFTSRYLINQTCRTLGLPLLSNSAIGEVGQIALFDKQTGCYECLFGQDKDSNSSITQNCATSGVLSSTVSIIGSMSAQIALDYLGRGHNPIAHELLLWQGRTMTLQKMRFATNKHCPLCHA</sequence>
<dbReference type="GO" id="GO:0005829">
    <property type="term" value="C:cytosol"/>
    <property type="evidence" value="ECO:0007669"/>
    <property type="project" value="TreeGrafter"/>
</dbReference>
<dbReference type="PANTHER" id="PTHR10953:SF240">
    <property type="entry name" value="SULFUR CARRIER PROTEIN THIS ADENYLYLTRANSFERASE"/>
    <property type="match status" value="1"/>
</dbReference>
<dbReference type="FunFam" id="3.40.50.720:FF:000080">
    <property type="entry name" value="Thiazole biosynthesis adenylyltransferase ThiF"/>
    <property type="match status" value="1"/>
</dbReference>